<feature type="domain" description="ExoP galactose-binding-like" evidence="2">
    <location>
        <begin position="42"/>
        <end position="208"/>
    </location>
</feature>
<dbReference type="SUPFAM" id="SSF49785">
    <property type="entry name" value="Galactose-binding domain-like"/>
    <property type="match status" value="1"/>
</dbReference>
<keyword evidence="1" id="KW-0732">Signal</keyword>
<feature type="signal peptide" evidence="1">
    <location>
        <begin position="1"/>
        <end position="24"/>
    </location>
</feature>
<dbReference type="RefSeq" id="WP_108601091.1">
    <property type="nucleotide sequence ID" value="NZ_CP026604.1"/>
</dbReference>
<dbReference type="Pfam" id="PF18559">
    <property type="entry name" value="Exop_C"/>
    <property type="match status" value="1"/>
</dbReference>
<dbReference type="InterPro" id="IPR041443">
    <property type="entry name" value="Exop_C"/>
</dbReference>
<reference evidence="3 4" key="1">
    <citation type="submission" date="2018-01" db="EMBL/GenBank/DDBJ databases">
        <title>Genome sequence of a Cantenovulum-like bacteria.</title>
        <authorList>
            <person name="Tan W.R."/>
            <person name="Lau N.-S."/>
            <person name="Go F."/>
            <person name="Amirul A.-A.A."/>
        </authorList>
    </citation>
    <scope>NUCLEOTIDE SEQUENCE [LARGE SCALE GENOMIC DNA]</scope>
    <source>
        <strain evidence="3 4">CCB-QB4</strain>
    </source>
</reference>
<dbReference type="EMBL" id="CP026604">
    <property type="protein sequence ID" value="AWB65012.1"/>
    <property type="molecule type" value="Genomic_DNA"/>
</dbReference>
<proteinExistence type="predicted"/>
<name>A0A2S0VLC8_9ALTE</name>
<protein>
    <recommendedName>
        <fullName evidence="2">ExoP galactose-binding-like domain-containing protein</fullName>
    </recommendedName>
</protein>
<sequence>MKKISLLSFLFVALSLFVSVFASAQNLDANANYYIRGNNVGPWQFALQFGQVELQDKNAKTAKGSLIAKPAKKNSIGDALRLTWNPKGIKNEWGSENKNVLTATLTNSQWHTDLSSVVNGAALSFDIRVIKPPKKVVELTMESAWNWQQRSTIPLKNVLRRLPKKKWTTVPIPLKCFDNGKLDFSKITTSFMLYSQGKMDIEIGDIRLTAFPADKVKC</sequence>
<evidence type="ECO:0000256" key="1">
    <source>
        <dbReference type="SAM" id="SignalP"/>
    </source>
</evidence>
<keyword evidence="4" id="KW-1185">Reference proteome</keyword>
<dbReference type="KEGG" id="cate:C2869_00505"/>
<accession>A0A2S0VLC8</accession>
<dbReference type="InterPro" id="IPR008979">
    <property type="entry name" value="Galactose-bd-like_sf"/>
</dbReference>
<evidence type="ECO:0000259" key="2">
    <source>
        <dbReference type="Pfam" id="PF18559"/>
    </source>
</evidence>
<evidence type="ECO:0000313" key="3">
    <source>
        <dbReference type="EMBL" id="AWB65012.1"/>
    </source>
</evidence>
<dbReference type="Gene3D" id="2.60.120.430">
    <property type="entry name" value="Galactose-binding lectin"/>
    <property type="match status" value="1"/>
</dbReference>
<dbReference type="OrthoDB" id="6385278at2"/>
<feature type="chain" id="PRO_5015558732" description="ExoP galactose-binding-like domain-containing protein" evidence="1">
    <location>
        <begin position="25"/>
        <end position="218"/>
    </location>
</feature>
<evidence type="ECO:0000313" key="4">
    <source>
        <dbReference type="Proteomes" id="UP000244441"/>
    </source>
</evidence>
<dbReference type="Proteomes" id="UP000244441">
    <property type="component" value="Chromosome"/>
</dbReference>
<dbReference type="AlphaFoldDB" id="A0A2S0VLC8"/>
<gene>
    <name evidence="3" type="ORF">C2869_00505</name>
</gene>
<organism evidence="3 4">
    <name type="scientific">Saccharobesus litoralis</name>
    <dbReference type="NCBI Taxonomy" id="2172099"/>
    <lineage>
        <taxon>Bacteria</taxon>
        <taxon>Pseudomonadati</taxon>
        <taxon>Pseudomonadota</taxon>
        <taxon>Gammaproteobacteria</taxon>
        <taxon>Alteromonadales</taxon>
        <taxon>Alteromonadaceae</taxon>
        <taxon>Saccharobesus</taxon>
    </lineage>
</organism>